<keyword evidence="10" id="KW-1185">Reference proteome</keyword>
<comment type="subunit">
    <text evidence="5">Part of the 50S ribosomal subunit; part of the 5S rRNA/L5/L18/L25 subcomplex. Contacts the 5S rRNA. Binds to the 5S rRNA independently of L5 and L18.</text>
</comment>
<dbReference type="InterPro" id="IPR001021">
    <property type="entry name" value="Ribosomal_bL25_long"/>
</dbReference>
<keyword evidence="2 5" id="KW-0694">RNA-binding</keyword>
<accession>A0ABS5L9K8</accession>
<dbReference type="InterPro" id="IPR037121">
    <property type="entry name" value="Ribosomal_bL25_C"/>
</dbReference>
<dbReference type="InterPro" id="IPR011035">
    <property type="entry name" value="Ribosomal_bL25/Gln-tRNA_synth"/>
</dbReference>
<dbReference type="CDD" id="cd00495">
    <property type="entry name" value="Ribosomal_L25_TL5_CTC"/>
    <property type="match status" value="1"/>
</dbReference>
<feature type="domain" description="Large ribosomal subunit protein bL25 beta" evidence="8">
    <location>
        <begin position="99"/>
        <end position="182"/>
    </location>
</feature>
<keyword evidence="1 5" id="KW-0699">rRNA-binding</keyword>
<reference evidence="9 10" key="1">
    <citation type="submission" date="2021-04" db="EMBL/GenBank/DDBJ databases">
        <title>Metabacillus sp. strain KIGAM252 whole genome sequence.</title>
        <authorList>
            <person name="Seo M.-J."/>
            <person name="Cho E.-S."/>
            <person name="Hwang C.Y."/>
            <person name="Yoon D.J."/>
        </authorList>
    </citation>
    <scope>NUCLEOTIDE SEQUENCE [LARGE SCALE GENOMIC DNA]</scope>
    <source>
        <strain evidence="9 10">KIGAM252</strain>
    </source>
</reference>
<dbReference type="RefSeq" id="WP_211555634.1">
    <property type="nucleotide sequence ID" value="NZ_JAGVRK010000001.1"/>
</dbReference>
<dbReference type="Pfam" id="PF01386">
    <property type="entry name" value="Ribosomal_L25p"/>
    <property type="match status" value="1"/>
</dbReference>
<dbReference type="PANTHER" id="PTHR33284:SF1">
    <property type="entry name" value="RIBOSOMAL PROTEIN L25_GLN-TRNA SYNTHETASE, ANTI-CODON-BINDING DOMAIN-CONTAINING PROTEIN"/>
    <property type="match status" value="1"/>
</dbReference>
<comment type="caution">
    <text evidence="9">The sequence shown here is derived from an EMBL/GenBank/DDBJ whole genome shotgun (WGS) entry which is preliminary data.</text>
</comment>
<feature type="domain" description="Large ribosomal subunit protein bL25 L25" evidence="7">
    <location>
        <begin position="5"/>
        <end position="91"/>
    </location>
</feature>
<dbReference type="NCBIfam" id="TIGR00731">
    <property type="entry name" value="bL25_bact_ctc"/>
    <property type="match status" value="1"/>
</dbReference>
<dbReference type="GO" id="GO:0005840">
    <property type="term" value="C:ribosome"/>
    <property type="evidence" value="ECO:0007669"/>
    <property type="project" value="UniProtKB-KW"/>
</dbReference>
<dbReference type="NCBIfam" id="NF004133">
    <property type="entry name" value="PRK05618.2-4"/>
    <property type="match status" value="1"/>
</dbReference>
<proteinExistence type="inferred from homology"/>
<comment type="similarity">
    <text evidence="5">Belongs to the bacterial ribosomal protein bL25 family. CTC subfamily.</text>
</comment>
<organism evidence="9 10">
    <name type="scientific">Metabacillus flavus</name>
    <dbReference type="NCBI Taxonomy" id="2823519"/>
    <lineage>
        <taxon>Bacteria</taxon>
        <taxon>Bacillati</taxon>
        <taxon>Bacillota</taxon>
        <taxon>Bacilli</taxon>
        <taxon>Bacillales</taxon>
        <taxon>Bacillaceae</taxon>
        <taxon>Metabacillus</taxon>
    </lineage>
</organism>
<evidence type="ECO:0000259" key="7">
    <source>
        <dbReference type="Pfam" id="PF01386"/>
    </source>
</evidence>
<evidence type="ECO:0000259" key="8">
    <source>
        <dbReference type="Pfam" id="PF14693"/>
    </source>
</evidence>
<name>A0ABS5L9K8_9BACI</name>
<keyword evidence="3 5" id="KW-0689">Ribosomal protein</keyword>
<feature type="compositionally biased region" description="Acidic residues" evidence="6">
    <location>
        <begin position="183"/>
        <end position="211"/>
    </location>
</feature>
<dbReference type="Pfam" id="PF14693">
    <property type="entry name" value="Ribosomal_TL5_C"/>
    <property type="match status" value="1"/>
</dbReference>
<dbReference type="InterPro" id="IPR020056">
    <property type="entry name" value="Rbsml_bL25/Gln-tRNA_synth_N"/>
</dbReference>
<dbReference type="Proteomes" id="UP000682403">
    <property type="component" value="Unassembled WGS sequence"/>
</dbReference>
<comment type="function">
    <text evidence="5">This is one of the proteins that binds to the 5S RNA in the ribosome where it forms part of the central protuberance.</text>
</comment>
<dbReference type="InterPro" id="IPR020930">
    <property type="entry name" value="Ribosomal_uL5_bac-type"/>
</dbReference>
<protein>
    <recommendedName>
        <fullName evidence="5">Large ribosomal subunit protein bL25</fullName>
    </recommendedName>
    <alternativeName>
        <fullName evidence="5">General stress protein CTC</fullName>
    </alternativeName>
</protein>
<evidence type="ECO:0000256" key="4">
    <source>
        <dbReference type="ARBA" id="ARBA00023274"/>
    </source>
</evidence>
<evidence type="ECO:0000256" key="2">
    <source>
        <dbReference type="ARBA" id="ARBA00022884"/>
    </source>
</evidence>
<keyword evidence="4 5" id="KW-0687">Ribonucleoprotein</keyword>
<gene>
    <name evidence="5" type="primary">rplY</name>
    <name evidence="5" type="synonym">ctc</name>
    <name evidence="9" type="ORF">J9317_00350</name>
</gene>
<dbReference type="HAMAP" id="MF_01334">
    <property type="entry name" value="Ribosomal_bL25_CTC"/>
    <property type="match status" value="1"/>
</dbReference>
<sequence length="211" mass="23250">MSTTIKAKERKDLKKSATRAIRLQGHVPGIIYGFKTDNKAVSIDSIELLKVLRDEGRNAIIQLDVDGKKHSVMVNDMQRDTMKNEILHADFLAVNMNSEVDVEVPLTLTGESQGVKDGGVLQQPLYQISVTAKPNDIPQTIEVDISSLAVNETLTVSDLKDSKKYTINHEDDEVIASILPPQAEEEIDSGEEQEPGEPENAEGREGEDEAE</sequence>
<dbReference type="Gene3D" id="2.170.120.20">
    <property type="entry name" value="Ribosomal protein L25, beta domain"/>
    <property type="match status" value="1"/>
</dbReference>
<dbReference type="SUPFAM" id="SSF50715">
    <property type="entry name" value="Ribosomal protein L25-like"/>
    <property type="match status" value="1"/>
</dbReference>
<feature type="region of interest" description="Disordered" evidence="6">
    <location>
        <begin position="171"/>
        <end position="211"/>
    </location>
</feature>
<dbReference type="Gene3D" id="2.40.240.10">
    <property type="entry name" value="Ribosomal Protein L25, Chain P"/>
    <property type="match status" value="1"/>
</dbReference>
<dbReference type="EMBL" id="JAGVRK010000001">
    <property type="protein sequence ID" value="MBS2967268.1"/>
    <property type="molecule type" value="Genomic_DNA"/>
</dbReference>
<evidence type="ECO:0000313" key="9">
    <source>
        <dbReference type="EMBL" id="MBS2967268.1"/>
    </source>
</evidence>
<dbReference type="PANTHER" id="PTHR33284">
    <property type="entry name" value="RIBOSOMAL PROTEIN L25/GLN-TRNA SYNTHETASE, ANTI-CODON-BINDING DOMAIN-CONTAINING PROTEIN"/>
    <property type="match status" value="1"/>
</dbReference>
<dbReference type="InterPro" id="IPR029751">
    <property type="entry name" value="Ribosomal_L25_dom"/>
</dbReference>
<evidence type="ECO:0000256" key="3">
    <source>
        <dbReference type="ARBA" id="ARBA00022980"/>
    </source>
</evidence>
<evidence type="ECO:0000256" key="5">
    <source>
        <dbReference type="HAMAP-Rule" id="MF_01334"/>
    </source>
</evidence>
<evidence type="ECO:0000256" key="6">
    <source>
        <dbReference type="SAM" id="MobiDB-lite"/>
    </source>
</evidence>
<dbReference type="InterPro" id="IPR020057">
    <property type="entry name" value="Ribosomal_bL25_b-dom"/>
</dbReference>
<evidence type="ECO:0000313" key="10">
    <source>
        <dbReference type="Proteomes" id="UP000682403"/>
    </source>
</evidence>
<evidence type="ECO:0000256" key="1">
    <source>
        <dbReference type="ARBA" id="ARBA00022730"/>
    </source>
</evidence>